<name>A0A7N0U375_KALFE</name>
<dbReference type="InterPro" id="IPR003245">
    <property type="entry name" value="Phytocyanin_dom"/>
</dbReference>
<evidence type="ECO:0000313" key="13">
    <source>
        <dbReference type="Proteomes" id="UP000594263"/>
    </source>
</evidence>
<protein>
    <recommendedName>
        <fullName evidence="11">Phytocyanin domain-containing protein</fullName>
    </recommendedName>
</protein>
<dbReference type="PANTHER" id="PTHR33021">
    <property type="entry name" value="BLUE COPPER PROTEIN"/>
    <property type="match status" value="1"/>
</dbReference>
<keyword evidence="6" id="KW-1015">Disulfide bond</keyword>
<keyword evidence="4" id="KW-0732">Signal</keyword>
<dbReference type="GO" id="GO:0098552">
    <property type="term" value="C:side of membrane"/>
    <property type="evidence" value="ECO:0007669"/>
    <property type="project" value="UniProtKB-KW"/>
</dbReference>
<organism evidence="12 13">
    <name type="scientific">Kalanchoe fedtschenkoi</name>
    <name type="common">Lavender scallops</name>
    <name type="synonym">South American air plant</name>
    <dbReference type="NCBI Taxonomy" id="63787"/>
    <lineage>
        <taxon>Eukaryota</taxon>
        <taxon>Viridiplantae</taxon>
        <taxon>Streptophyta</taxon>
        <taxon>Embryophyta</taxon>
        <taxon>Tracheophyta</taxon>
        <taxon>Spermatophyta</taxon>
        <taxon>Magnoliopsida</taxon>
        <taxon>eudicotyledons</taxon>
        <taxon>Gunneridae</taxon>
        <taxon>Pentapetalae</taxon>
        <taxon>Saxifragales</taxon>
        <taxon>Crassulaceae</taxon>
        <taxon>Kalanchoe</taxon>
    </lineage>
</organism>
<evidence type="ECO:0000256" key="10">
    <source>
        <dbReference type="SAM" id="MobiDB-lite"/>
    </source>
</evidence>
<evidence type="ECO:0000313" key="12">
    <source>
        <dbReference type="EnsemblPlants" id="Kaladp0051s0076.1.v1.1"/>
    </source>
</evidence>
<dbReference type="InterPro" id="IPR008972">
    <property type="entry name" value="Cupredoxin"/>
</dbReference>
<dbReference type="InterPro" id="IPR041846">
    <property type="entry name" value="ENL_dom"/>
</dbReference>
<evidence type="ECO:0000256" key="1">
    <source>
        <dbReference type="ARBA" id="ARBA00004609"/>
    </source>
</evidence>
<dbReference type="Gramene" id="Kaladp0051s0076.1.v1.1">
    <property type="protein sequence ID" value="Kaladp0051s0076.1.v1.1"/>
    <property type="gene ID" value="Kaladp0051s0076.v1.1"/>
</dbReference>
<dbReference type="CDD" id="cd11019">
    <property type="entry name" value="OsENODL1_like"/>
    <property type="match status" value="1"/>
</dbReference>
<dbReference type="Gene3D" id="2.60.40.420">
    <property type="entry name" value="Cupredoxins - blue copper proteins"/>
    <property type="match status" value="1"/>
</dbReference>
<dbReference type="PROSITE" id="PS51485">
    <property type="entry name" value="PHYTOCYANIN"/>
    <property type="match status" value="1"/>
</dbReference>
<keyword evidence="5" id="KW-0472">Membrane</keyword>
<keyword evidence="3" id="KW-0336">GPI-anchor</keyword>
<feature type="region of interest" description="Disordered" evidence="10">
    <location>
        <begin position="145"/>
        <end position="178"/>
    </location>
</feature>
<dbReference type="InterPro" id="IPR039391">
    <property type="entry name" value="Phytocyanin-like"/>
</dbReference>
<dbReference type="SUPFAM" id="SSF49503">
    <property type="entry name" value="Cupredoxins"/>
    <property type="match status" value="1"/>
</dbReference>
<evidence type="ECO:0000256" key="3">
    <source>
        <dbReference type="ARBA" id="ARBA00022622"/>
    </source>
</evidence>
<comment type="subcellular location">
    <subcellularLocation>
        <location evidence="1">Cell membrane</location>
        <topology evidence="1">Lipid-anchor</topology>
        <topology evidence="1">GPI-anchor</topology>
    </subcellularLocation>
</comment>
<evidence type="ECO:0000256" key="7">
    <source>
        <dbReference type="ARBA" id="ARBA00023180"/>
    </source>
</evidence>
<evidence type="ECO:0000256" key="8">
    <source>
        <dbReference type="ARBA" id="ARBA00023288"/>
    </source>
</evidence>
<evidence type="ECO:0000256" key="9">
    <source>
        <dbReference type="ARBA" id="ARBA00035011"/>
    </source>
</evidence>
<dbReference type="AlphaFoldDB" id="A0A7N0U375"/>
<dbReference type="OMA" id="PADYLNC"/>
<dbReference type="Proteomes" id="UP000594263">
    <property type="component" value="Unplaced"/>
</dbReference>
<keyword evidence="13" id="KW-1185">Reference proteome</keyword>
<evidence type="ECO:0000256" key="4">
    <source>
        <dbReference type="ARBA" id="ARBA00022729"/>
    </source>
</evidence>
<keyword evidence="8" id="KW-0449">Lipoprotein</keyword>
<feature type="domain" description="Phytocyanin" evidence="11">
    <location>
        <begin position="39"/>
        <end position="141"/>
    </location>
</feature>
<evidence type="ECO:0000256" key="6">
    <source>
        <dbReference type="ARBA" id="ARBA00023157"/>
    </source>
</evidence>
<dbReference type="EnsemblPlants" id="Kaladp0051s0076.1.v1.1">
    <property type="protein sequence ID" value="Kaladp0051s0076.1.v1.1"/>
    <property type="gene ID" value="Kaladp0051s0076.v1.1"/>
</dbReference>
<proteinExistence type="inferred from homology"/>
<reference evidence="12" key="1">
    <citation type="submission" date="2021-01" db="UniProtKB">
        <authorList>
            <consortium name="EnsemblPlants"/>
        </authorList>
    </citation>
    <scope>IDENTIFICATION</scope>
</reference>
<evidence type="ECO:0000256" key="2">
    <source>
        <dbReference type="ARBA" id="ARBA00022475"/>
    </source>
</evidence>
<comment type="similarity">
    <text evidence="9">Belongs to the early nodulin-like (ENODL) family.</text>
</comment>
<evidence type="ECO:0000256" key="5">
    <source>
        <dbReference type="ARBA" id="ARBA00023136"/>
    </source>
</evidence>
<keyword evidence="2" id="KW-1003">Cell membrane</keyword>
<sequence>MQLLHVKSLNRVVGMKRQRQRSALLPPLILSMATLGLSFQFKVGGDKGWIKPPDNRTEVYNNWAREIRFQVGDTVYFEYVNESVLVVNAAHYNACSVNDPISKHADGETVVELDRQGYFYFISGKPGRCEAGQRLIIDVMAEHYDTETPSPAPDGGTSDRPASGPSGGDRSRVPESAADKSTVSSAVLTCVLAAYMFM</sequence>
<dbReference type="FunFam" id="2.60.40.420:FF:000010">
    <property type="entry name" value="Early nodulin-like protein 1"/>
    <property type="match status" value="1"/>
</dbReference>
<dbReference type="Pfam" id="PF02298">
    <property type="entry name" value="Cu_bind_like"/>
    <property type="match status" value="1"/>
</dbReference>
<dbReference type="GO" id="GO:0005886">
    <property type="term" value="C:plasma membrane"/>
    <property type="evidence" value="ECO:0007669"/>
    <property type="project" value="UniProtKB-SubCell"/>
</dbReference>
<dbReference type="GO" id="GO:0009055">
    <property type="term" value="F:electron transfer activity"/>
    <property type="evidence" value="ECO:0007669"/>
    <property type="project" value="InterPro"/>
</dbReference>
<accession>A0A7N0U375</accession>
<evidence type="ECO:0000259" key="11">
    <source>
        <dbReference type="PROSITE" id="PS51485"/>
    </source>
</evidence>
<keyword evidence="7" id="KW-0325">Glycoprotein</keyword>
<dbReference type="PANTHER" id="PTHR33021:SF14">
    <property type="entry name" value="OS01G0272700 PROTEIN"/>
    <property type="match status" value="1"/>
</dbReference>